<comment type="caution">
    <text evidence="5">The sequence shown here is derived from an EMBL/GenBank/DDBJ whole genome shotgun (WGS) entry which is preliminary data.</text>
</comment>
<keyword evidence="3" id="KW-0804">Transcription</keyword>
<dbReference type="Pfam" id="PF00356">
    <property type="entry name" value="LacI"/>
    <property type="match status" value="1"/>
</dbReference>
<proteinExistence type="predicted"/>
<dbReference type="SUPFAM" id="SSF53822">
    <property type="entry name" value="Periplasmic binding protein-like I"/>
    <property type="match status" value="1"/>
</dbReference>
<dbReference type="InterPro" id="IPR010982">
    <property type="entry name" value="Lambda_DNA-bd_dom_sf"/>
</dbReference>
<sequence>MKKIKPTTSDVALLAGVSQSAVSMILNHPTHPRFSPETVKRVLEAAKELGYEPRSRIIRQSGRFHTKTLLILCPVISNPYYSSLVQAAEQEAEKEGFFTVVCNTYRSAQREQKILSEFQGGTICGVVFASIPQSRELVEKINQEIPVVVIGDRNTSIAVDTVEIDSILSGKLTAEHLLSLGHRYAAFLSTTLNEQNAVRVNRLEGFQQAFQKAGGQVHIFSQEVTSEDDLQNLMIEHSIGFSLAQQAMREPTITALVAVNDMVAYGVVSAVKEAGFSIPEDYSVCGFDNIFPSQYAGISLTTVEHCILEKGRNAVQILAERISAKQDLPVSIKRLEYRPRLIVRNSTGAPRTG</sequence>
<dbReference type="SMART" id="SM00354">
    <property type="entry name" value="HTH_LACI"/>
    <property type="match status" value="1"/>
</dbReference>
<dbReference type="RefSeq" id="WP_326840393.1">
    <property type="nucleotide sequence ID" value="NZ_SVNY01000003.1"/>
</dbReference>
<name>A0A928KV79_9FIRM</name>
<dbReference type="CDD" id="cd06267">
    <property type="entry name" value="PBP1_LacI_sugar_binding-like"/>
    <property type="match status" value="1"/>
</dbReference>
<dbReference type="Proteomes" id="UP000754750">
    <property type="component" value="Unassembled WGS sequence"/>
</dbReference>
<dbReference type="Gene3D" id="1.10.260.40">
    <property type="entry name" value="lambda repressor-like DNA-binding domains"/>
    <property type="match status" value="1"/>
</dbReference>
<feature type="domain" description="HTH lacI-type" evidence="4">
    <location>
        <begin position="6"/>
        <end position="60"/>
    </location>
</feature>
<dbReference type="InterPro" id="IPR028082">
    <property type="entry name" value="Peripla_BP_I"/>
</dbReference>
<evidence type="ECO:0000256" key="3">
    <source>
        <dbReference type="ARBA" id="ARBA00023163"/>
    </source>
</evidence>
<dbReference type="GO" id="GO:0003700">
    <property type="term" value="F:DNA-binding transcription factor activity"/>
    <property type="evidence" value="ECO:0007669"/>
    <property type="project" value="TreeGrafter"/>
</dbReference>
<dbReference type="SUPFAM" id="SSF47413">
    <property type="entry name" value="lambda repressor-like DNA-binding domains"/>
    <property type="match status" value="1"/>
</dbReference>
<reference evidence="5" key="1">
    <citation type="submission" date="2019-04" db="EMBL/GenBank/DDBJ databases">
        <title>Evolution of Biomass-Degrading Anaerobic Consortia Revealed by Metagenomics.</title>
        <authorList>
            <person name="Peng X."/>
        </authorList>
    </citation>
    <scope>NUCLEOTIDE SEQUENCE</scope>
    <source>
        <strain evidence="5">SIG551</strain>
    </source>
</reference>
<dbReference type="Gene3D" id="3.40.50.2300">
    <property type="match status" value="2"/>
</dbReference>
<dbReference type="CDD" id="cd01392">
    <property type="entry name" value="HTH_LacI"/>
    <property type="match status" value="1"/>
</dbReference>
<keyword evidence="1" id="KW-0805">Transcription regulation</keyword>
<evidence type="ECO:0000256" key="2">
    <source>
        <dbReference type="ARBA" id="ARBA00023125"/>
    </source>
</evidence>
<dbReference type="EMBL" id="SVNY01000003">
    <property type="protein sequence ID" value="MBE6833531.1"/>
    <property type="molecule type" value="Genomic_DNA"/>
</dbReference>
<dbReference type="PANTHER" id="PTHR30146:SF147">
    <property type="entry name" value="HTH-TYPE TRANSCRIPTIONAL REGULATOR DEGA"/>
    <property type="match status" value="1"/>
</dbReference>
<keyword evidence="2" id="KW-0238">DNA-binding</keyword>
<dbReference type="AlphaFoldDB" id="A0A928KV79"/>
<dbReference type="PROSITE" id="PS50932">
    <property type="entry name" value="HTH_LACI_2"/>
    <property type="match status" value="1"/>
</dbReference>
<evidence type="ECO:0000259" key="4">
    <source>
        <dbReference type="PROSITE" id="PS50932"/>
    </source>
</evidence>
<dbReference type="GO" id="GO:0000976">
    <property type="term" value="F:transcription cis-regulatory region binding"/>
    <property type="evidence" value="ECO:0007669"/>
    <property type="project" value="TreeGrafter"/>
</dbReference>
<gene>
    <name evidence="5" type="ORF">E7512_08120</name>
</gene>
<accession>A0A928KV79</accession>
<organism evidence="5 6">
    <name type="scientific">Faecalispora sporosphaeroides</name>
    <dbReference type="NCBI Taxonomy" id="1549"/>
    <lineage>
        <taxon>Bacteria</taxon>
        <taxon>Bacillati</taxon>
        <taxon>Bacillota</taxon>
        <taxon>Clostridia</taxon>
        <taxon>Eubacteriales</taxon>
        <taxon>Oscillospiraceae</taxon>
        <taxon>Faecalispora</taxon>
    </lineage>
</organism>
<dbReference type="Pfam" id="PF13377">
    <property type="entry name" value="Peripla_BP_3"/>
    <property type="match status" value="1"/>
</dbReference>
<protein>
    <submittedName>
        <fullName evidence="5">LacI family transcriptional regulator</fullName>
    </submittedName>
</protein>
<dbReference type="PANTHER" id="PTHR30146">
    <property type="entry name" value="LACI-RELATED TRANSCRIPTIONAL REPRESSOR"/>
    <property type="match status" value="1"/>
</dbReference>
<evidence type="ECO:0000256" key="1">
    <source>
        <dbReference type="ARBA" id="ARBA00023015"/>
    </source>
</evidence>
<evidence type="ECO:0000313" key="6">
    <source>
        <dbReference type="Proteomes" id="UP000754750"/>
    </source>
</evidence>
<dbReference type="InterPro" id="IPR000843">
    <property type="entry name" value="HTH_LacI"/>
</dbReference>
<evidence type="ECO:0000313" key="5">
    <source>
        <dbReference type="EMBL" id="MBE6833531.1"/>
    </source>
</evidence>
<dbReference type="InterPro" id="IPR046335">
    <property type="entry name" value="LacI/GalR-like_sensor"/>
</dbReference>